<evidence type="ECO:0000313" key="5">
    <source>
        <dbReference type="Proteomes" id="UP000248057"/>
    </source>
</evidence>
<name>A0A2V3XXD2_9FIRM</name>
<dbReference type="Pfam" id="PF19127">
    <property type="entry name" value="Choline_bind_3"/>
    <property type="match status" value="1"/>
</dbReference>
<organism evidence="4 5">
    <name type="scientific">Hungatella effluvii</name>
    <dbReference type="NCBI Taxonomy" id="1096246"/>
    <lineage>
        <taxon>Bacteria</taxon>
        <taxon>Bacillati</taxon>
        <taxon>Bacillota</taxon>
        <taxon>Clostridia</taxon>
        <taxon>Lachnospirales</taxon>
        <taxon>Lachnospiraceae</taxon>
        <taxon>Hungatella</taxon>
    </lineage>
</organism>
<gene>
    <name evidence="4" type="ORF">DFR60_115133</name>
</gene>
<accession>A0A2V3XXD2</accession>
<dbReference type="InterPro" id="IPR018337">
    <property type="entry name" value="Cell_wall/Cho-bd_repeat"/>
</dbReference>
<evidence type="ECO:0000256" key="3">
    <source>
        <dbReference type="SAM" id="SignalP"/>
    </source>
</evidence>
<reference evidence="4 5" key="1">
    <citation type="submission" date="2018-05" db="EMBL/GenBank/DDBJ databases">
        <title>Genomic Encyclopedia of Type Strains, Phase IV (KMG-IV): sequencing the most valuable type-strain genomes for metagenomic binning, comparative biology and taxonomic classification.</title>
        <authorList>
            <person name="Goeker M."/>
        </authorList>
    </citation>
    <scope>NUCLEOTIDE SEQUENCE [LARGE SCALE GENOMIC DNA]</scope>
    <source>
        <strain evidence="4 5">DSM 24995</strain>
    </source>
</reference>
<feature type="repeat" description="Cell wall-binding" evidence="2">
    <location>
        <begin position="28"/>
        <end position="47"/>
    </location>
</feature>
<keyword evidence="3" id="KW-0732">Signal</keyword>
<dbReference type="Pfam" id="PF01473">
    <property type="entry name" value="Choline_bind_1"/>
    <property type="match status" value="4"/>
</dbReference>
<proteinExistence type="predicted"/>
<keyword evidence="5" id="KW-1185">Reference proteome</keyword>
<sequence>MRKQTKLVAVLSAAALLAIGASMTSFAATGWAEENGTWVYYDKDGYQVENEWKKSGNNWFWLNEDGEMATEALVEDGDDYYYVDANGVMVANRWVSIVNEEDEDDTPENYWYYFQSNGKAYKAPESGKVQLKTINGKKYAFDQDGRMLYGWVAADSAERITSDDGWNASADMYYFGDENDGAMTTNWQKLTVYDDGEEDDMDYWFYFKSNGKKFFNEKDDKDFDTKKINGKTYGFDNRGVMVKEWDAASNSNTPTAANYSYFGSADDGARMTKGWFKVVPSDEFDVSNNDDENEKWYYANGDGTLEAGKISKIKGKYYAFNEKGAMLNGLIRINVNSDDTIDVLDDGVDADELDDLINDKTTGGSLYYFGDGEDGSMKLGVQTVTLDGDNYSFFFTKTGGIEEKGAGLTGKYNKVLYKYGKKIKAEADDKYLVVKFDESDNTIEVVSSKDLRANTRSYKNDKNETVRATNYDFDGCVLVTTSGSIVKTKSNCKDGNDWYFDVEDGVITSYANNKNN</sequence>
<dbReference type="PROSITE" id="PS51170">
    <property type="entry name" value="CW"/>
    <property type="match status" value="1"/>
</dbReference>
<dbReference type="Proteomes" id="UP000248057">
    <property type="component" value="Unassembled WGS sequence"/>
</dbReference>
<dbReference type="RefSeq" id="WP_110325102.1">
    <property type="nucleotide sequence ID" value="NZ_QJKD01000015.1"/>
</dbReference>
<feature type="chain" id="PRO_5016114367" evidence="3">
    <location>
        <begin position="28"/>
        <end position="516"/>
    </location>
</feature>
<evidence type="ECO:0000256" key="1">
    <source>
        <dbReference type="ARBA" id="ARBA00022737"/>
    </source>
</evidence>
<feature type="signal peptide" evidence="3">
    <location>
        <begin position="1"/>
        <end position="27"/>
    </location>
</feature>
<protein>
    <submittedName>
        <fullName evidence="4">Glucan-binding YG repeat protein</fullName>
    </submittedName>
</protein>
<keyword evidence="1" id="KW-0677">Repeat</keyword>
<comment type="caution">
    <text evidence="4">The sequence shown here is derived from an EMBL/GenBank/DDBJ whole genome shotgun (WGS) entry which is preliminary data.</text>
</comment>
<evidence type="ECO:0000313" key="4">
    <source>
        <dbReference type="EMBL" id="PXX48959.1"/>
    </source>
</evidence>
<dbReference type="Gene3D" id="2.10.270.10">
    <property type="entry name" value="Cholin Binding"/>
    <property type="match status" value="3"/>
</dbReference>
<dbReference type="GeneID" id="86063965"/>
<dbReference type="AlphaFoldDB" id="A0A2V3XXD2"/>
<evidence type="ECO:0000256" key="2">
    <source>
        <dbReference type="PROSITE-ProRule" id="PRU00591"/>
    </source>
</evidence>
<dbReference type="SUPFAM" id="SSF69360">
    <property type="entry name" value="Cell wall binding repeat"/>
    <property type="match status" value="2"/>
</dbReference>
<dbReference type="EMBL" id="QJKD01000015">
    <property type="protein sequence ID" value="PXX48959.1"/>
    <property type="molecule type" value="Genomic_DNA"/>
</dbReference>